<dbReference type="EMBL" id="JBHULD010000018">
    <property type="protein sequence ID" value="MFD2556622.1"/>
    <property type="molecule type" value="Genomic_DNA"/>
</dbReference>
<feature type="domain" description="RagB/SusD" evidence="6">
    <location>
        <begin position="327"/>
        <end position="628"/>
    </location>
</feature>
<organism evidence="8 9">
    <name type="scientific">Sphingobacterium tabacisoli</name>
    <dbReference type="NCBI Taxonomy" id="2044855"/>
    <lineage>
        <taxon>Bacteria</taxon>
        <taxon>Pseudomonadati</taxon>
        <taxon>Bacteroidota</taxon>
        <taxon>Sphingobacteriia</taxon>
        <taxon>Sphingobacteriales</taxon>
        <taxon>Sphingobacteriaceae</taxon>
        <taxon>Sphingobacterium</taxon>
    </lineage>
</organism>
<protein>
    <submittedName>
        <fullName evidence="8">RagB/SusD family nutrient uptake outer membrane protein</fullName>
    </submittedName>
</protein>
<dbReference type="PROSITE" id="PS51257">
    <property type="entry name" value="PROKAR_LIPOPROTEIN"/>
    <property type="match status" value="1"/>
</dbReference>
<evidence type="ECO:0000256" key="4">
    <source>
        <dbReference type="ARBA" id="ARBA00023136"/>
    </source>
</evidence>
<keyword evidence="9" id="KW-1185">Reference proteome</keyword>
<keyword evidence="4" id="KW-0472">Membrane</keyword>
<dbReference type="Gene3D" id="1.25.40.390">
    <property type="match status" value="1"/>
</dbReference>
<dbReference type="Proteomes" id="UP001597440">
    <property type="component" value="Unassembled WGS sequence"/>
</dbReference>
<evidence type="ECO:0000313" key="9">
    <source>
        <dbReference type="Proteomes" id="UP001597440"/>
    </source>
</evidence>
<evidence type="ECO:0000256" key="5">
    <source>
        <dbReference type="ARBA" id="ARBA00023237"/>
    </source>
</evidence>
<feature type="domain" description="SusD-like N-terminal" evidence="7">
    <location>
        <begin position="25"/>
        <end position="230"/>
    </location>
</feature>
<evidence type="ECO:0000256" key="3">
    <source>
        <dbReference type="ARBA" id="ARBA00022729"/>
    </source>
</evidence>
<evidence type="ECO:0000259" key="7">
    <source>
        <dbReference type="Pfam" id="PF14322"/>
    </source>
</evidence>
<evidence type="ECO:0000313" key="8">
    <source>
        <dbReference type="EMBL" id="MFD2556622.1"/>
    </source>
</evidence>
<proteinExistence type="inferred from homology"/>
<keyword evidence="3" id="KW-0732">Signal</keyword>
<dbReference type="InterPro" id="IPR012944">
    <property type="entry name" value="SusD_RagB_dom"/>
</dbReference>
<evidence type="ECO:0000256" key="2">
    <source>
        <dbReference type="ARBA" id="ARBA00006275"/>
    </source>
</evidence>
<dbReference type="InterPro" id="IPR011990">
    <property type="entry name" value="TPR-like_helical_dom_sf"/>
</dbReference>
<comment type="similarity">
    <text evidence="2">Belongs to the SusD family.</text>
</comment>
<dbReference type="Pfam" id="PF14322">
    <property type="entry name" value="SusD-like_3"/>
    <property type="match status" value="1"/>
</dbReference>
<accession>A0ABW5L640</accession>
<comment type="subcellular location">
    <subcellularLocation>
        <location evidence="1">Cell outer membrane</location>
    </subcellularLocation>
</comment>
<sequence>MKTYINKIIGILNLVTILLLASCSKFLDVVPAELVTEDKIWTDINSANTVLAHLYTRLPNELHENGNTISETSPASDESYHHWYAGSPSEKYNLGAWNAADNPFGEWESRYQDIRKANIFLEKIESVPIPPDQSQQYTARIPHYIAEARFLRAIYHFELFKRYGAIPIITQSIEYSDKSTWNVARNSVEEVVDFIVSECEDIAPKLLLKHPDGDLGRINRGAALALSAKTLLYAASPLFNGNAMYANVKNKDGKLLFPQSYDREKWKRAADAAKKVLDLDYKLYKPLTNDPINGYAKLFYSRDWEEVILPYNLPNTKFIEQNHLPYGGSFLGWSKFSPTQELIDSYETKTGYPINHPNSGYKEDGTVSEWIWAIDGTTNWVWMTDMSNMYKDRDPRFYASIGFHNSFWVQSRNTRAIKLAWWGNGKAYGSNGWPMQGGGTTSITGYTIKKWCDPTVDIQNWYTSPDAKRNYPIFRLAEFYLAYAEALNEYHDGPNADAFSAINAVRKRVDMPDLPVIPEDNIKDGFRKRVQNEKRVEFAFEGHRFWDVRRWMLGTQYFNGSVHGLNARPTASELSATGLDVNGEEAGAAVFYKRVAFQKRVFLDRHYLMPIPISEMDKNIELVQNFGW</sequence>
<evidence type="ECO:0000259" key="6">
    <source>
        <dbReference type="Pfam" id="PF07980"/>
    </source>
</evidence>
<reference evidence="9" key="1">
    <citation type="journal article" date="2019" name="Int. J. Syst. Evol. Microbiol.">
        <title>The Global Catalogue of Microorganisms (GCM) 10K type strain sequencing project: providing services to taxonomists for standard genome sequencing and annotation.</title>
        <authorList>
            <consortium name="The Broad Institute Genomics Platform"/>
            <consortium name="The Broad Institute Genome Sequencing Center for Infectious Disease"/>
            <person name="Wu L."/>
            <person name="Ma J."/>
        </authorList>
    </citation>
    <scope>NUCLEOTIDE SEQUENCE [LARGE SCALE GENOMIC DNA]</scope>
    <source>
        <strain evidence="9">KCTC 52298</strain>
    </source>
</reference>
<dbReference type="RefSeq" id="WP_210352341.1">
    <property type="nucleotide sequence ID" value="NZ_JAEQMU010000001.1"/>
</dbReference>
<comment type="caution">
    <text evidence="8">The sequence shown here is derived from an EMBL/GenBank/DDBJ whole genome shotgun (WGS) entry which is preliminary data.</text>
</comment>
<dbReference type="CDD" id="cd08977">
    <property type="entry name" value="SusD"/>
    <property type="match status" value="1"/>
</dbReference>
<dbReference type="SUPFAM" id="SSF48452">
    <property type="entry name" value="TPR-like"/>
    <property type="match status" value="1"/>
</dbReference>
<name>A0ABW5L640_9SPHI</name>
<evidence type="ECO:0000256" key="1">
    <source>
        <dbReference type="ARBA" id="ARBA00004442"/>
    </source>
</evidence>
<gene>
    <name evidence="8" type="ORF">ACFSQW_19665</name>
</gene>
<keyword evidence="5" id="KW-0998">Cell outer membrane</keyword>
<dbReference type="Pfam" id="PF07980">
    <property type="entry name" value="SusD_RagB"/>
    <property type="match status" value="1"/>
</dbReference>
<dbReference type="InterPro" id="IPR033985">
    <property type="entry name" value="SusD-like_N"/>
</dbReference>